<comment type="caution">
    <text evidence="1">The sequence shown here is derived from an EMBL/GenBank/DDBJ whole genome shotgun (WGS) entry which is preliminary data.</text>
</comment>
<keyword evidence="2" id="KW-1185">Reference proteome</keyword>
<evidence type="ECO:0000313" key="1">
    <source>
        <dbReference type="EMBL" id="KAK7049983.1"/>
    </source>
</evidence>
<gene>
    <name evidence="1" type="ORF">VNI00_005414</name>
</gene>
<sequence length="190" mass="20890">MGTLRSTNGLVTVLYGHRKFNVDAGASRASSSSLDPSRLSTSTTRRFLLYWCAPFVPRPHIPANLDTRLKKDPTFFPKRAFFYVQPSLPSLLRFSRFRSIQLRTSPGLSTATFTISYDADTDPGFLLTEDTLHLATPSTATTTDIDILALRHPTDVLNYLTGDIIGQVLPVNSDVGAQNAVLCGVLRDLT</sequence>
<accession>A0AAW0DB99</accession>
<proteinExistence type="predicted"/>
<dbReference type="AlphaFoldDB" id="A0AAW0DB99"/>
<protein>
    <submittedName>
        <fullName evidence="1">Uncharacterized protein</fullName>
    </submittedName>
</protein>
<organism evidence="1 2">
    <name type="scientific">Paramarasmius palmivorus</name>
    <dbReference type="NCBI Taxonomy" id="297713"/>
    <lineage>
        <taxon>Eukaryota</taxon>
        <taxon>Fungi</taxon>
        <taxon>Dikarya</taxon>
        <taxon>Basidiomycota</taxon>
        <taxon>Agaricomycotina</taxon>
        <taxon>Agaricomycetes</taxon>
        <taxon>Agaricomycetidae</taxon>
        <taxon>Agaricales</taxon>
        <taxon>Marasmiineae</taxon>
        <taxon>Marasmiaceae</taxon>
        <taxon>Paramarasmius</taxon>
    </lineage>
</organism>
<dbReference type="EMBL" id="JAYKXP010000015">
    <property type="protein sequence ID" value="KAK7049983.1"/>
    <property type="molecule type" value="Genomic_DNA"/>
</dbReference>
<evidence type="ECO:0000313" key="2">
    <source>
        <dbReference type="Proteomes" id="UP001383192"/>
    </source>
</evidence>
<name>A0AAW0DB99_9AGAR</name>
<dbReference type="Proteomes" id="UP001383192">
    <property type="component" value="Unassembled WGS sequence"/>
</dbReference>
<reference evidence="1 2" key="1">
    <citation type="submission" date="2024-01" db="EMBL/GenBank/DDBJ databases">
        <title>A draft genome for a cacao thread blight-causing isolate of Paramarasmius palmivorus.</title>
        <authorList>
            <person name="Baruah I.K."/>
            <person name="Bukari Y."/>
            <person name="Amoako-Attah I."/>
            <person name="Meinhardt L.W."/>
            <person name="Bailey B.A."/>
            <person name="Cohen S.P."/>
        </authorList>
    </citation>
    <scope>NUCLEOTIDE SEQUENCE [LARGE SCALE GENOMIC DNA]</scope>
    <source>
        <strain evidence="1 2">GH-12</strain>
    </source>
</reference>